<proteinExistence type="predicted"/>
<organism evidence="1 2">
    <name type="scientific">Bagarius yarrelli</name>
    <name type="common">Goonch</name>
    <name type="synonym">Bagrus yarrelli</name>
    <dbReference type="NCBI Taxonomy" id="175774"/>
    <lineage>
        <taxon>Eukaryota</taxon>
        <taxon>Metazoa</taxon>
        <taxon>Chordata</taxon>
        <taxon>Craniata</taxon>
        <taxon>Vertebrata</taxon>
        <taxon>Euteleostomi</taxon>
        <taxon>Actinopterygii</taxon>
        <taxon>Neopterygii</taxon>
        <taxon>Teleostei</taxon>
        <taxon>Ostariophysi</taxon>
        <taxon>Siluriformes</taxon>
        <taxon>Sisoridae</taxon>
        <taxon>Sisorinae</taxon>
        <taxon>Bagarius</taxon>
    </lineage>
</organism>
<dbReference type="Proteomes" id="UP000319801">
    <property type="component" value="Unassembled WGS sequence"/>
</dbReference>
<evidence type="ECO:0000313" key="2">
    <source>
        <dbReference type="Proteomes" id="UP000319801"/>
    </source>
</evidence>
<gene>
    <name evidence="1" type="ORF">Baya_7364</name>
</gene>
<reference evidence="1 2" key="1">
    <citation type="journal article" date="2019" name="Genome Biol. Evol.">
        <title>Whole-Genome Sequencing of the Giant Devil Catfish, Bagarius yarrelli.</title>
        <authorList>
            <person name="Jiang W."/>
            <person name="Lv Y."/>
            <person name="Cheng L."/>
            <person name="Yang K."/>
            <person name="Chao B."/>
            <person name="Wang X."/>
            <person name="Li Y."/>
            <person name="Pan X."/>
            <person name="You X."/>
            <person name="Zhang Y."/>
            <person name="Yang J."/>
            <person name="Li J."/>
            <person name="Zhang X."/>
            <person name="Liu S."/>
            <person name="Sun C."/>
            <person name="Yang J."/>
            <person name="Shi Q."/>
        </authorList>
    </citation>
    <scope>NUCLEOTIDE SEQUENCE [LARGE SCALE GENOMIC DNA]</scope>
    <source>
        <strain evidence="1">JWS20170419001</strain>
        <tissue evidence="1">Muscle</tissue>
    </source>
</reference>
<dbReference type="EMBL" id="VCAZ01000038">
    <property type="protein sequence ID" value="TSL89875.1"/>
    <property type="molecule type" value="Genomic_DNA"/>
</dbReference>
<comment type="caution">
    <text evidence="1">The sequence shown here is derived from an EMBL/GenBank/DDBJ whole genome shotgun (WGS) entry which is preliminary data.</text>
</comment>
<dbReference type="AlphaFoldDB" id="A0A556U1T8"/>
<accession>A0A556U1T8</accession>
<name>A0A556U1T8_BAGYA</name>
<protein>
    <submittedName>
        <fullName evidence="1">Uncharacterized protein</fullName>
    </submittedName>
</protein>
<keyword evidence="2" id="KW-1185">Reference proteome</keyword>
<evidence type="ECO:0000313" key="1">
    <source>
        <dbReference type="EMBL" id="TSL89875.1"/>
    </source>
</evidence>
<sequence>MMAAKKATYKPCVFPCPWNSPQSAWLLSGNQLSYTNMTDLKERGRQRGGDSSKVDPEAVCELHRAANFPLRVEEKPAENKEEVKSE</sequence>